<dbReference type="EMBL" id="KN818228">
    <property type="protein sequence ID" value="KIL68534.1"/>
    <property type="molecule type" value="Genomic_DNA"/>
</dbReference>
<gene>
    <name evidence="2" type="ORF">M378DRAFT_158336</name>
</gene>
<sequence>MVSSRYVIIANLTQDILACRLRDTKRGRFSKGETEGDTTLCLLRRKCPRRLTTRAAFEQEERNPRQTRTEAQCQDMGNCSDRR</sequence>
<dbReference type="Proteomes" id="UP000054549">
    <property type="component" value="Unassembled WGS sequence"/>
</dbReference>
<dbReference type="HOGENOM" id="CLU_2542103_0_0_1"/>
<name>A0A0C2TMZ6_AMAMK</name>
<dbReference type="InParanoid" id="A0A0C2TMZ6"/>
<evidence type="ECO:0000313" key="2">
    <source>
        <dbReference type="EMBL" id="KIL68534.1"/>
    </source>
</evidence>
<accession>A0A0C2TMZ6</accession>
<feature type="region of interest" description="Disordered" evidence="1">
    <location>
        <begin position="55"/>
        <end position="83"/>
    </location>
</feature>
<feature type="compositionally biased region" description="Basic and acidic residues" evidence="1">
    <location>
        <begin position="57"/>
        <end position="68"/>
    </location>
</feature>
<keyword evidence="3" id="KW-1185">Reference proteome</keyword>
<protein>
    <submittedName>
        <fullName evidence="2">Uncharacterized protein</fullName>
    </submittedName>
</protein>
<organism evidence="2 3">
    <name type="scientific">Amanita muscaria (strain Koide BX008)</name>
    <dbReference type="NCBI Taxonomy" id="946122"/>
    <lineage>
        <taxon>Eukaryota</taxon>
        <taxon>Fungi</taxon>
        <taxon>Dikarya</taxon>
        <taxon>Basidiomycota</taxon>
        <taxon>Agaricomycotina</taxon>
        <taxon>Agaricomycetes</taxon>
        <taxon>Agaricomycetidae</taxon>
        <taxon>Agaricales</taxon>
        <taxon>Pluteineae</taxon>
        <taxon>Amanitaceae</taxon>
        <taxon>Amanita</taxon>
    </lineage>
</organism>
<proteinExistence type="predicted"/>
<evidence type="ECO:0000256" key="1">
    <source>
        <dbReference type="SAM" id="MobiDB-lite"/>
    </source>
</evidence>
<dbReference type="AlphaFoldDB" id="A0A0C2TMZ6"/>
<reference evidence="2 3" key="1">
    <citation type="submission" date="2014-04" db="EMBL/GenBank/DDBJ databases">
        <title>Evolutionary Origins and Diversification of the Mycorrhizal Mutualists.</title>
        <authorList>
            <consortium name="DOE Joint Genome Institute"/>
            <consortium name="Mycorrhizal Genomics Consortium"/>
            <person name="Kohler A."/>
            <person name="Kuo A."/>
            <person name="Nagy L.G."/>
            <person name="Floudas D."/>
            <person name="Copeland A."/>
            <person name="Barry K.W."/>
            <person name="Cichocki N."/>
            <person name="Veneault-Fourrey C."/>
            <person name="LaButti K."/>
            <person name="Lindquist E.A."/>
            <person name="Lipzen A."/>
            <person name="Lundell T."/>
            <person name="Morin E."/>
            <person name="Murat C."/>
            <person name="Riley R."/>
            <person name="Ohm R."/>
            <person name="Sun H."/>
            <person name="Tunlid A."/>
            <person name="Henrissat B."/>
            <person name="Grigoriev I.V."/>
            <person name="Hibbett D.S."/>
            <person name="Martin F."/>
        </authorList>
    </citation>
    <scope>NUCLEOTIDE SEQUENCE [LARGE SCALE GENOMIC DNA]</scope>
    <source>
        <strain evidence="2 3">Koide BX008</strain>
    </source>
</reference>
<evidence type="ECO:0000313" key="3">
    <source>
        <dbReference type="Proteomes" id="UP000054549"/>
    </source>
</evidence>